<protein>
    <submittedName>
        <fullName evidence="1">CLUMA_CG021081, isoform A</fullName>
    </submittedName>
</protein>
<sequence>MSDDKICKRVSRSFISTLCFFCSISVPTRCWLTEDHCITSFTSNGATYVVDKTNAMIRDHLDSPYTSSTVSIILRHDNLKVFEAVYKTEINF</sequence>
<evidence type="ECO:0000313" key="1">
    <source>
        <dbReference type="EMBL" id="CRL08185.1"/>
    </source>
</evidence>
<dbReference type="EMBL" id="CVRI01000074">
    <property type="protein sequence ID" value="CRL08185.1"/>
    <property type="molecule type" value="Genomic_DNA"/>
</dbReference>
<proteinExistence type="predicted"/>
<dbReference type="Proteomes" id="UP000183832">
    <property type="component" value="Unassembled WGS sequence"/>
</dbReference>
<reference evidence="1 2" key="1">
    <citation type="submission" date="2015-04" db="EMBL/GenBank/DDBJ databases">
        <authorList>
            <person name="Syromyatnikov M.Y."/>
            <person name="Popov V.N."/>
        </authorList>
    </citation>
    <scope>NUCLEOTIDE SEQUENCE [LARGE SCALE GENOMIC DNA]</scope>
</reference>
<organism evidence="1 2">
    <name type="scientific">Clunio marinus</name>
    <dbReference type="NCBI Taxonomy" id="568069"/>
    <lineage>
        <taxon>Eukaryota</taxon>
        <taxon>Metazoa</taxon>
        <taxon>Ecdysozoa</taxon>
        <taxon>Arthropoda</taxon>
        <taxon>Hexapoda</taxon>
        <taxon>Insecta</taxon>
        <taxon>Pterygota</taxon>
        <taxon>Neoptera</taxon>
        <taxon>Endopterygota</taxon>
        <taxon>Diptera</taxon>
        <taxon>Nematocera</taxon>
        <taxon>Chironomoidea</taxon>
        <taxon>Chironomidae</taxon>
        <taxon>Clunio</taxon>
    </lineage>
</organism>
<dbReference type="AlphaFoldDB" id="A0A1J1JAW9"/>
<keyword evidence="2" id="KW-1185">Reference proteome</keyword>
<gene>
    <name evidence="1" type="ORF">CLUMA_CG021081</name>
</gene>
<evidence type="ECO:0000313" key="2">
    <source>
        <dbReference type="Proteomes" id="UP000183832"/>
    </source>
</evidence>
<name>A0A1J1JAW9_9DIPT</name>
<accession>A0A1J1JAW9</accession>